<dbReference type="AlphaFoldDB" id="A0A934NR78"/>
<evidence type="ECO:0000313" key="1">
    <source>
        <dbReference type="EMBL" id="MBJ8339986.1"/>
    </source>
</evidence>
<sequence>MERLPYIDEHATEIASDRAHTWDALLSVVCKDPAAPTPPAGFEVDEADAPNRLVLRGRHPFSIYELAFTLDESGPSRTRLTAYTHAAFPGLHGKIYRALVIGSGGHRIVVGRMLRKIAAAA</sequence>
<evidence type="ECO:0008006" key="3">
    <source>
        <dbReference type="Google" id="ProtNLM"/>
    </source>
</evidence>
<gene>
    <name evidence="1" type="ORF">JGU71_13900</name>
</gene>
<dbReference type="SUPFAM" id="SSF55961">
    <property type="entry name" value="Bet v1-like"/>
    <property type="match status" value="1"/>
</dbReference>
<protein>
    <recommendedName>
        <fullName evidence="3">DUF2867 domain-containing protein</fullName>
    </recommendedName>
</protein>
<evidence type="ECO:0000313" key="2">
    <source>
        <dbReference type="Proteomes" id="UP000655868"/>
    </source>
</evidence>
<comment type="caution">
    <text evidence="1">The sequence shown here is derived from an EMBL/GenBank/DDBJ whole genome shotgun (WGS) entry which is preliminary data.</text>
</comment>
<dbReference type="Proteomes" id="UP000655868">
    <property type="component" value="Unassembled WGS sequence"/>
</dbReference>
<accession>A0A934NR78</accession>
<reference evidence="1" key="1">
    <citation type="submission" date="2020-12" db="EMBL/GenBank/DDBJ databases">
        <title>Antrihabitans popcorni sp. nov. and Antrihabitans auranticaus sp. nov., isolated from a larva cave.</title>
        <authorList>
            <person name="Lee S.D."/>
            <person name="Kim I.S."/>
        </authorList>
    </citation>
    <scope>NUCLEOTIDE SEQUENCE</scope>
    <source>
        <strain evidence="1">YC3-6</strain>
    </source>
</reference>
<name>A0A934NR78_9NOCA</name>
<organism evidence="1 2">
    <name type="scientific">Antrihabitans stalagmiti</name>
    <dbReference type="NCBI Taxonomy" id="2799499"/>
    <lineage>
        <taxon>Bacteria</taxon>
        <taxon>Bacillati</taxon>
        <taxon>Actinomycetota</taxon>
        <taxon>Actinomycetes</taxon>
        <taxon>Mycobacteriales</taxon>
        <taxon>Nocardiaceae</taxon>
        <taxon>Antrihabitans</taxon>
    </lineage>
</organism>
<keyword evidence="2" id="KW-1185">Reference proteome</keyword>
<dbReference type="RefSeq" id="WP_199704756.1">
    <property type="nucleotide sequence ID" value="NZ_JAEMNV010000004.1"/>
</dbReference>
<dbReference type="EMBL" id="JAEMNV010000004">
    <property type="protein sequence ID" value="MBJ8339986.1"/>
    <property type="molecule type" value="Genomic_DNA"/>
</dbReference>
<proteinExistence type="predicted"/>